<dbReference type="EMBL" id="BSXS01010833">
    <property type="protein sequence ID" value="GME99031.1"/>
    <property type="molecule type" value="Genomic_DNA"/>
</dbReference>
<accession>A0ACB5U0G5</accession>
<dbReference type="Proteomes" id="UP001165064">
    <property type="component" value="Unassembled WGS sequence"/>
</dbReference>
<protein>
    <submittedName>
        <fullName evidence="1">Unnamed protein product</fullName>
    </submittedName>
</protein>
<name>A0ACB5U0G5_AMBMO</name>
<proteinExistence type="predicted"/>
<keyword evidence="2" id="KW-1185">Reference proteome</keyword>
<organism evidence="1 2">
    <name type="scientific">Ambrosiozyma monospora</name>
    <name type="common">Yeast</name>
    <name type="synonym">Endomycopsis monosporus</name>
    <dbReference type="NCBI Taxonomy" id="43982"/>
    <lineage>
        <taxon>Eukaryota</taxon>
        <taxon>Fungi</taxon>
        <taxon>Dikarya</taxon>
        <taxon>Ascomycota</taxon>
        <taxon>Saccharomycotina</taxon>
        <taxon>Pichiomycetes</taxon>
        <taxon>Pichiales</taxon>
        <taxon>Pichiaceae</taxon>
        <taxon>Ambrosiozyma</taxon>
    </lineage>
</organism>
<reference evidence="1" key="1">
    <citation type="submission" date="2023-04" db="EMBL/GenBank/DDBJ databases">
        <title>Ambrosiozyma monospora NBRC 10751.</title>
        <authorList>
            <person name="Ichikawa N."/>
            <person name="Sato H."/>
            <person name="Tonouchi N."/>
        </authorList>
    </citation>
    <scope>NUCLEOTIDE SEQUENCE</scope>
    <source>
        <strain evidence="1">NBRC 10751</strain>
    </source>
</reference>
<sequence>MDHMPLAAASMQSLPSLSLSSLPGSNVGNRTVYLGNIHPDTTAEEVCNAVRGGTLESVKLISDKSVCFLTFILAKDAAHFFARTTAERITIHSRRIRVAWGTQSTPLSPEIQVAVSNGASRNLYVGVIENDEENGDADATEAHNEDDEANESVSTTQKVPDADTLRRDFSVFGEIEQINFFKDGQCAFVNFLNIVSCIKAVNYFNSEEASTNHLSFGDAYRNYKISYGKDRCANPPKTKKSKKKNKKRKEKLLQQKQLLEQQNDSEQTVTDPAKAPAFKGMGISSSVITEQLEEEEDDSDVELVTGPPKGFKIEINGSPSEVSTLASSSEDLPKERRQHRNGRRGRRMSNTMSNGFSRGSSVSSFHNGYRRPNLPRVSSRGSFYQNDYNNSQPQLYPPQQVLYQHPSTTSLPQLVMGQSITLTPTKQPLNATISSPYQQQYVYATAPVQQNPQYFTAPAQPYVYSQGGYQYHNNHHNGGYNNQQHRKGKRVNENNVSYINGDGNYYARNR</sequence>
<comment type="caution">
    <text evidence="1">The sequence shown here is derived from an EMBL/GenBank/DDBJ whole genome shotgun (WGS) entry which is preliminary data.</text>
</comment>
<evidence type="ECO:0000313" key="2">
    <source>
        <dbReference type="Proteomes" id="UP001165064"/>
    </source>
</evidence>
<gene>
    <name evidence="1" type="ORF">Amon02_001059800</name>
</gene>
<evidence type="ECO:0000313" key="1">
    <source>
        <dbReference type="EMBL" id="GME99031.1"/>
    </source>
</evidence>